<accession>A0A8J5HM54</accession>
<sequence length="258" mass="27943">MLMKLAVLVVLGVVLANSCSAMPRKAWTDGVIRSAEAPAYQEVGDLGSSDANTNNHHHIPRDQYNNYVNGAPRAMRGYSGVVDKDHCLGPRPGGGDRGSWSGSAEGTAETGLLLRDSELGMLVLAVLGLDLREAVSSAAEGREITPDIASALGFAPRPWHQASGRKIVVGAFRCIFSPLMEFGSLMFGYISKIVFWIHAASKILDPETITAMEDFCKEIYAVNGVSHVKFPDHYPVSRLFGCVEVAGCVRYEELVTWE</sequence>
<proteinExistence type="predicted"/>
<name>A0A8J5HM54_ZINOF</name>
<keyword evidence="3" id="KW-1185">Reference proteome</keyword>
<dbReference type="AlphaFoldDB" id="A0A8J5HM54"/>
<gene>
    <name evidence="2" type="ORF">ZIOFF_019593</name>
</gene>
<feature type="chain" id="PRO_5035147927" evidence="1">
    <location>
        <begin position="22"/>
        <end position="258"/>
    </location>
</feature>
<reference evidence="2 3" key="1">
    <citation type="submission" date="2020-08" db="EMBL/GenBank/DDBJ databases">
        <title>Plant Genome Project.</title>
        <authorList>
            <person name="Zhang R.-G."/>
        </authorList>
    </citation>
    <scope>NUCLEOTIDE SEQUENCE [LARGE SCALE GENOMIC DNA]</scope>
    <source>
        <tissue evidence="2">Rhizome</tissue>
    </source>
</reference>
<evidence type="ECO:0000313" key="2">
    <source>
        <dbReference type="EMBL" id="KAG6522453.1"/>
    </source>
</evidence>
<dbReference type="Proteomes" id="UP000734854">
    <property type="component" value="Unassembled WGS sequence"/>
</dbReference>
<protein>
    <submittedName>
        <fullName evidence="2">Uncharacterized protein</fullName>
    </submittedName>
</protein>
<keyword evidence="1" id="KW-0732">Signal</keyword>
<evidence type="ECO:0000313" key="3">
    <source>
        <dbReference type="Proteomes" id="UP000734854"/>
    </source>
</evidence>
<dbReference type="EMBL" id="JACMSC010000005">
    <property type="protein sequence ID" value="KAG6522453.1"/>
    <property type="molecule type" value="Genomic_DNA"/>
</dbReference>
<evidence type="ECO:0000256" key="1">
    <source>
        <dbReference type="SAM" id="SignalP"/>
    </source>
</evidence>
<organism evidence="2 3">
    <name type="scientific">Zingiber officinale</name>
    <name type="common">Ginger</name>
    <name type="synonym">Amomum zingiber</name>
    <dbReference type="NCBI Taxonomy" id="94328"/>
    <lineage>
        <taxon>Eukaryota</taxon>
        <taxon>Viridiplantae</taxon>
        <taxon>Streptophyta</taxon>
        <taxon>Embryophyta</taxon>
        <taxon>Tracheophyta</taxon>
        <taxon>Spermatophyta</taxon>
        <taxon>Magnoliopsida</taxon>
        <taxon>Liliopsida</taxon>
        <taxon>Zingiberales</taxon>
        <taxon>Zingiberaceae</taxon>
        <taxon>Zingiber</taxon>
    </lineage>
</organism>
<feature type="signal peptide" evidence="1">
    <location>
        <begin position="1"/>
        <end position="21"/>
    </location>
</feature>
<comment type="caution">
    <text evidence="2">The sequence shown here is derived from an EMBL/GenBank/DDBJ whole genome shotgun (WGS) entry which is preliminary data.</text>
</comment>